<dbReference type="Proteomes" id="UP000278222">
    <property type="component" value="Unassembled WGS sequence"/>
</dbReference>
<dbReference type="Pfam" id="PF03454">
    <property type="entry name" value="MoeA_C"/>
    <property type="match status" value="1"/>
</dbReference>
<keyword evidence="6 8" id="KW-0808">Transferase</keyword>
<feature type="domain" description="MoaB/Mog" evidence="7">
    <location>
        <begin position="191"/>
        <end position="328"/>
    </location>
</feature>
<dbReference type="Gene3D" id="3.90.105.10">
    <property type="entry name" value="Molybdopterin biosynthesis moea protein, domain 2"/>
    <property type="match status" value="1"/>
</dbReference>
<comment type="function">
    <text evidence="1 6">Catalyzes the insertion of molybdate into adenylated molybdopterin with the concomitant release of AMP.</text>
</comment>
<keyword evidence="6" id="KW-0479">Metal-binding</keyword>
<evidence type="ECO:0000256" key="4">
    <source>
        <dbReference type="ARBA" id="ARBA00023150"/>
    </source>
</evidence>
<dbReference type="GO" id="GO:0005829">
    <property type="term" value="C:cytosol"/>
    <property type="evidence" value="ECO:0007669"/>
    <property type="project" value="TreeGrafter"/>
</dbReference>
<keyword evidence="6" id="KW-0500">Molybdenum</keyword>
<comment type="pathway">
    <text evidence="2 6">Cofactor biosynthesis; molybdopterin biosynthesis.</text>
</comment>
<gene>
    <name evidence="8" type="ORF">EDC65_3424</name>
</gene>
<dbReference type="Gene3D" id="2.170.190.11">
    <property type="entry name" value="Molybdopterin biosynthesis moea protein, domain 3"/>
    <property type="match status" value="1"/>
</dbReference>
<evidence type="ECO:0000313" key="8">
    <source>
        <dbReference type="EMBL" id="ROP84077.1"/>
    </source>
</evidence>
<dbReference type="RefSeq" id="WP_123691715.1">
    <property type="nucleotide sequence ID" value="NZ_AP019700.1"/>
</dbReference>
<dbReference type="PANTHER" id="PTHR10192:SF5">
    <property type="entry name" value="GEPHYRIN"/>
    <property type="match status" value="1"/>
</dbReference>
<comment type="catalytic activity">
    <reaction evidence="5">
        <text>adenylyl-molybdopterin + molybdate = Mo-molybdopterin + AMP + H(+)</text>
        <dbReference type="Rhea" id="RHEA:35047"/>
        <dbReference type="ChEBI" id="CHEBI:15378"/>
        <dbReference type="ChEBI" id="CHEBI:36264"/>
        <dbReference type="ChEBI" id="CHEBI:62727"/>
        <dbReference type="ChEBI" id="CHEBI:71302"/>
        <dbReference type="ChEBI" id="CHEBI:456215"/>
        <dbReference type="EC" id="2.10.1.1"/>
    </reaction>
</comment>
<dbReference type="CDD" id="cd00887">
    <property type="entry name" value="MoeA"/>
    <property type="match status" value="1"/>
</dbReference>
<dbReference type="EMBL" id="RJKX01000015">
    <property type="protein sequence ID" value="ROP84077.1"/>
    <property type="molecule type" value="Genomic_DNA"/>
</dbReference>
<organism evidence="8 9">
    <name type="scientific">Stella humosa</name>
    <dbReference type="NCBI Taxonomy" id="94"/>
    <lineage>
        <taxon>Bacteria</taxon>
        <taxon>Pseudomonadati</taxon>
        <taxon>Pseudomonadota</taxon>
        <taxon>Alphaproteobacteria</taxon>
        <taxon>Rhodospirillales</taxon>
        <taxon>Stellaceae</taxon>
        <taxon>Stella</taxon>
    </lineage>
</organism>
<dbReference type="SMART" id="SM00852">
    <property type="entry name" value="MoCF_biosynth"/>
    <property type="match status" value="1"/>
</dbReference>
<comment type="caution">
    <text evidence="8">The sequence shown here is derived from an EMBL/GenBank/DDBJ whole genome shotgun (WGS) entry which is preliminary data.</text>
</comment>
<name>A0A3N1KY03_9PROT</name>
<dbReference type="InterPro" id="IPR005111">
    <property type="entry name" value="MoeA_C_domain_IV"/>
</dbReference>
<dbReference type="AlphaFoldDB" id="A0A3N1KY03"/>
<keyword evidence="6" id="KW-0460">Magnesium</keyword>
<evidence type="ECO:0000256" key="5">
    <source>
        <dbReference type="ARBA" id="ARBA00047317"/>
    </source>
</evidence>
<evidence type="ECO:0000313" key="9">
    <source>
        <dbReference type="Proteomes" id="UP000278222"/>
    </source>
</evidence>
<keyword evidence="9" id="KW-1185">Reference proteome</keyword>
<dbReference type="NCBIfam" id="TIGR00177">
    <property type="entry name" value="molyb_syn"/>
    <property type="match status" value="1"/>
</dbReference>
<dbReference type="InterPro" id="IPR001453">
    <property type="entry name" value="MoaB/Mog_dom"/>
</dbReference>
<protein>
    <recommendedName>
        <fullName evidence="6">Molybdopterin molybdenumtransferase</fullName>
        <ecNumber evidence="6">2.10.1.1</ecNumber>
    </recommendedName>
</protein>
<dbReference type="InterPro" id="IPR036135">
    <property type="entry name" value="MoeA_linker/N_sf"/>
</dbReference>
<dbReference type="GO" id="GO:0046872">
    <property type="term" value="F:metal ion binding"/>
    <property type="evidence" value="ECO:0007669"/>
    <property type="project" value="UniProtKB-UniRule"/>
</dbReference>
<dbReference type="OrthoDB" id="9804758at2"/>
<evidence type="ECO:0000256" key="2">
    <source>
        <dbReference type="ARBA" id="ARBA00005046"/>
    </source>
</evidence>
<dbReference type="Pfam" id="PF00994">
    <property type="entry name" value="MoCF_biosynth"/>
    <property type="match status" value="1"/>
</dbReference>
<dbReference type="SUPFAM" id="SSF63882">
    <property type="entry name" value="MoeA N-terminal region -like"/>
    <property type="match status" value="1"/>
</dbReference>
<dbReference type="SUPFAM" id="SSF63867">
    <property type="entry name" value="MoeA C-terminal domain-like"/>
    <property type="match status" value="1"/>
</dbReference>
<evidence type="ECO:0000256" key="3">
    <source>
        <dbReference type="ARBA" id="ARBA00010763"/>
    </source>
</evidence>
<dbReference type="InterPro" id="IPR005110">
    <property type="entry name" value="MoeA_linker/N"/>
</dbReference>
<evidence type="ECO:0000256" key="6">
    <source>
        <dbReference type="RuleBase" id="RU365090"/>
    </source>
</evidence>
<reference evidence="8 9" key="1">
    <citation type="submission" date="2018-11" db="EMBL/GenBank/DDBJ databases">
        <title>Genomic Encyclopedia of Type Strains, Phase IV (KMG-IV): sequencing the most valuable type-strain genomes for metagenomic binning, comparative biology and taxonomic classification.</title>
        <authorList>
            <person name="Goeker M."/>
        </authorList>
    </citation>
    <scope>NUCLEOTIDE SEQUENCE [LARGE SCALE GENOMIC DNA]</scope>
    <source>
        <strain evidence="8 9">DSM 5900</strain>
    </source>
</reference>
<dbReference type="Gene3D" id="2.40.340.10">
    <property type="entry name" value="MoeA, C-terminal, domain IV"/>
    <property type="match status" value="1"/>
</dbReference>
<dbReference type="InterPro" id="IPR036688">
    <property type="entry name" value="MoeA_C_domain_IV_sf"/>
</dbReference>
<dbReference type="Gene3D" id="3.40.980.10">
    <property type="entry name" value="MoaB/Mog-like domain"/>
    <property type="match status" value="1"/>
</dbReference>
<sequence length="418" mass="43620">MTQLSDDCFATGEAPMTVAEAARLIAARIEPVSDIEAVPLAAAFGRVLAADLPAPHAVPPHDSSAVDGYAIRHADLVGEGETRLAVGGRVAAGHPLGRAQRPGEAIRIFTGAMLPVGVDTVMMQEDCIVDGDHVRLAGGIRPGANRRLAGEDVPAGAVALRAGRRLRPQDVGMAAAVGADRLDVRRRLSAALFSTGDEIRPPGGPLPPGAVYDSNRYILAALLAGMGVVVDDLGILPDRLDAIAPALAGAAGAHDLIVTSGGMSVGEEDHVRAAVAAAGRLDFWRLAIRPGRPVALGRIGEAIFVGLPGNPVSVMVAFMAVARPILLARMGAAPEPPRAFPVRLGFDWRKKAGRREYLRARLEDGPDGLPLVRKFPRDGVGILSSMVESDGLVALDEDATELVAGTLVDFLPFSELMR</sequence>
<accession>A0A3N1KY03</accession>
<dbReference type="GO" id="GO:0006777">
    <property type="term" value="P:Mo-molybdopterin cofactor biosynthetic process"/>
    <property type="evidence" value="ECO:0007669"/>
    <property type="project" value="UniProtKB-UniRule"/>
</dbReference>
<dbReference type="GO" id="GO:0061599">
    <property type="term" value="F:molybdopterin molybdotransferase activity"/>
    <property type="evidence" value="ECO:0007669"/>
    <property type="project" value="UniProtKB-UniRule"/>
</dbReference>
<dbReference type="InterPro" id="IPR038987">
    <property type="entry name" value="MoeA-like"/>
</dbReference>
<keyword evidence="4 6" id="KW-0501">Molybdenum cofactor biosynthesis</keyword>
<dbReference type="Pfam" id="PF03453">
    <property type="entry name" value="MoeA_N"/>
    <property type="match status" value="1"/>
</dbReference>
<evidence type="ECO:0000256" key="1">
    <source>
        <dbReference type="ARBA" id="ARBA00002901"/>
    </source>
</evidence>
<comment type="cofactor">
    <cofactor evidence="6">
        <name>Mg(2+)</name>
        <dbReference type="ChEBI" id="CHEBI:18420"/>
    </cofactor>
</comment>
<dbReference type="PANTHER" id="PTHR10192">
    <property type="entry name" value="MOLYBDOPTERIN BIOSYNTHESIS PROTEIN"/>
    <property type="match status" value="1"/>
</dbReference>
<dbReference type="NCBIfam" id="NF045515">
    <property type="entry name" value="Glp_gephyrin"/>
    <property type="match status" value="1"/>
</dbReference>
<proteinExistence type="inferred from homology"/>
<evidence type="ECO:0000259" key="7">
    <source>
        <dbReference type="SMART" id="SM00852"/>
    </source>
</evidence>
<dbReference type="InterPro" id="IPR036425">
    <property type="entry name" value="MoaB/Mog-like_dom_sf"/>
</dbReference>
<comment type="similarity">
    <text evidence="3 6">Belongs to the MoeA family.</text>
</comment>
<dbReference type="UniPathway" id="UPA00344"/>
<dbReference type="SUPFAM" id="SSF53218">
    <property type="entry name" value="Molybdenum cofactor biosynthesis proteins"/>
    <property type="match status" value="1"/>
</dbReference>
<dbReference type="EC" id="2.10.1.1" evidence="6"/>
<dbReference type="PROSITE" id="PS01079">
    <property type="entry name" value="MOCF_BIOSYNTHESIS_2"/>
    <property type="match status" value="1"/>
</dbReference>
<dbReference type="InterPro" id="IPR008284">
    <property type="entry name" value="MoCF_biosynth_CS"/>
</dbReference>